<sequence>MAICDSNAILSSSEKSGGLSKGKRCPHFGDFVDFSELHDLGFSRPLFTWHRGFLFEKLDRDLGNEAWISNFPNCMVSHLPKIKSDHHLLLLVLNLNIALLRERPFRFLAGWVEHSDFDYFLKKNWKYSGNISNSLGKLAHHLNEWNKIFYGNITTRKRDLIKRIANIQKRSDFSSSYRFNQVDLSLH</sequence>
<dbReference type="SUPFAM" id="SSF56219">
    <property type="entry name" value="DNase I-like"/>
    <property type="match status" value="1"/>
</dbReference>
<evidence type="ECO:0000313" key="2">
    <source>
        <dbReference type="RefSeq" id="XP_040974109.1"/>
    </source>
</evidence>
<reference evidence="2" key="2">
    <citation type="submission" date="2025-08" db="UniProtKB">
        <authorList>
            <consortium name="RefSeq"/>
        </authorList>
    </citation>
    <scope>IDENTIFICATION</scope>
</reference>
<dbReference type="InterPro" id="IPR036691">
    <property type="entry name" value="Endo/exonu/phosph_ase_sf"/>
</dbReference>
<protein>
    <recommendedName>
        <fullName evidence="3">Reverse transcriptase</fullName>
    </recommendedName>
</protein>
<dbReference type="GeneID" id="121232364"/>
<name>A0ABM3C473_GOSHI</name>
<evidence type="ECO:0000313" key="1">
    <source>
        <dbReference type="Proteomes" id="UP000818029"/>
    </source>
</evidence>
<proteinExistence type="predicted"/>
<dbReference type="RefSeq" id="XP_040974109.1">
    <property type="nucleotide sequence ID" value="XM_041118175.1"/>
</dbReference>
<evidence type="ECO:0008006" key="3">
    <source>
        <dbReference type="Google" id="ProtNLM"/>
    </source>
</evidence>
<keyword evidence="1" id="KW-1185">Reference proteome</keyword>
<dbReference type="PANTHER" id="PTHR33710">
    <property type="entry name" value="BNAC02G09200D PROTEIN"/>
    <property type="match status" value="1"/>
</dbReference>
<dbReference type="PANTHER" id="PTHR33710:SF77">
    <property type="entry name" value="DNASE I-LIKE SUPERFAMILY PROTEIN"/>
    <property type="match status" value="1"/>
</dbReference>
<gene>
    <name evidence="2" type="primary">LOC121232364</name>
</gene>
<reference evidence="1" key="1">
    <citation type="journal article" date="2020" name="Nat. Genet.">
        <title>Genomic diversifications of five Gossypium allopolyploid species and their impact on cotton improvement.</title>
        <authorList>
            <person name="Chen Z.J."/>
            <person name="Sreedasyam A."/>
            <person name="Ando A."/>
            <person name="Song Q."/>
            <person name="De Santiago L.M."/>
            <person name="Hulse-Kemp A.M."/>
            <person name="Ding M."/>
            <person name="Ye W."/>
            <person name="Kirkbride R.C."/>
            <person name="Jenkins J."/>
            <person name="Plott C."/>
            <person name="Lovell J."/>
            <person name="Lin Y.M."/>
            <person name="Vaughn R."/>
            <person name="Liu B."/>
            <person name="Simpson S."/>
            <person name="Scheffler B.E."/>
            <person name="Wen L."/>
            <person name="Saski C.A."/>
            <person name="Grover C.E."/>
            <person name="Hu G."/>
            <person name="Conover J.L."/>
            <person name="Carlson J.W."/>
            <person name="Shu S."/>
            <person name="Boston L.B."/>
            <person name="Williams M."/>
            <person name="Peterson D.G."/>
            <person name="McGee K."/>
            <person name="Jones D.C."/>
            <person name="Wendel J.F."/>
            <person name="Stelly D.M."/>
            <person name="Grimwood J."/>
            <person name="Schmutz J."/>
        </authorList>
    </citation>
    <scope>NUCLEOTIDE SEQUENCE [LARGE SCALE GENOMIC DNA]</scope>
    <source>
        <strain evidence="1">cv. TM-1</strain>
    </source>
</reference>
<accession>A0ABM3C473</accession>
<dbReference type="Proteomes" id="UP000818029">
    <property type="component" value="Chromosome A07"/>
</dbReference>
<organism evidence="1 2">
    <name type="scientific">Gossypium hirsutum</name>
    <name type="common">Upland cotton</name>
    <name type="synonym">Gossypium mexicanum</name>
    <dbReference type="NCBI Taxonomy" id="3635"/>
    <lineage>
        <taxon>Eukaryota</taxon>
        <taxon>Viridiplantae</taxon>
        <taxon>Streptophyta</taxon>
        <taxon>Embryophyta</taxon>
        <taxon>Tracheophyta</taxon>
        <taxon>Spermatophyta</taxon>
        <taxon>Magnoliopsida</taxon>
        <taxon>eudicotyledons</taxon>
        <taxon>Gunneridae</taxon>
        <taxon>Pentapetalae</taxon>
        <taxon>rosids</taxon>
        <taxon>malvids</taxon>
        <taxon>Malvales</taxon>
        <taxon>Malvaceae</taxon>
        <taxon>Malvoideae</taxon>
        <taxon>Gossypium</taxon>
    </lineage>
</organism>